<evidence type="ECO:0000313" key="4">
    <source>
        <dbReference type="Proteomes" id="UP000288805"/>
    </source>
</evidence>
<dbReference type="Proteomes" id="UP000288805">
    <property type="component" value="Unassembled WGS sequence"/>
</dbReference>
<dbReference type="EMBL" id="QGNW01001357">
    <property type="protein sequence ID" value="RVW44348.1"/>
    <property type="molecule type" value="Genomic_DNA"/>
</dbReference>
<evidence type="ECO:0000313" key="3">
    <source>
        <dbReference type="EMBL" id="RVW44348.1"/>
    </source>
</evidence>
<accession>A0A438E9I8</accession>
<organism evidence="3 4">
    <name type="scientific">Vitis vinifera</name>
    <name type="common">Grape</name>
    <dbReference type="NCBI Taxonomy" id="29760"/>
    <lineage>
        <taxon>Eukaryota</taxon>
        <taxon>Viridiplantae</taxon>
        <taxon>Streptophyta</taxon>
        <taxon>Embryophyta</taxon>
        <taxon>Tracheophyta</taxon>
        <taxon>Spermatophyta</taxon>
        <taxon>Magnoliopsida</taxon>
        <taxon>eudicotyledons</taxon>
        <taxon>Gunneridae</taxon>
        <taxon>Pentapetalae</taxon>
        <taxon>rosids</taxon>
        <taxon>Vitales</taxon>
        <taxon>Vitaceae</taxon>
        <taxon>Viteae</taxon>
        <taxon>Vitis</taxon>
    </lineage>
</organism>
<gene>
    <name evidence="3" type="primary">CAND1_5</name>
    <name evidence="3" type="ORF">CK203_071053</name>
</gene>
<proteinExistence type="predicted"/>
<keyword evidence="1" id="KW-0677">Repeat</keyword>
<reference evidence="3 4" key="1">
    <citation type="journal article" date="2018" name="PLoS Genet.">
        <title>Population sequencing reveals clonal diversity and ancestral inbreeding in the grapevine cultivar Chardonnay.</title>
        <authorList>
            <person name="Roach M.J."/>
            <person name="Johnson D.L."/>
            <person name="Bohlmann J."/>
            <person name="van Vuuren H.J."/>
            <person name="Jones S.J."/>
            <person name="Pretorius I.S."/>
            <person name="Schmidt S.A."/>
            <person name="Borneman A.R."/>
        </authorList>
    </citation>
    <scope>NUCLEOTIDE SEQUENCE [LARGE SCALE GENOMIC DNA]</scope>
    <source>
        <strain evidence="4">cv. Chardonnay</strain>
        <tissue evidence="3">Leaf</tissue>
    </source>
</reference>
<dbReference type="SUPFAM" id="SSF48371">
    <property type="entry name" value="ARM repeat"/>
    <property type="match status" value="1"/>
</dbReference>
<dbReference type="PANTHER" id="PTHR12696">
    <property type="entry name" value="TIP120"/>
    <property type="match status" value="1"/>
</dbReference>
<dbReference type="InterPro" id="IPR011989">
    <property type="entry name" value="ARM-like"/>
</dbReference>
<sequence>MLATLSRHLIYGNICWNLTDFELCVQAFAVIATSPLNIDLSCVLEHVIAELTAFLRKANRALRQATLGTLNSLIVAYGDKIGSSAYEVIIVELSSLISDSDLHMTALALELCCTLMADKRASPNVGLAVRNKVLPQALTLIKSSLLQGQALMVLSKLSDGVHFLIQNVCIFRNFLIGYCRLCKTFLLLWSILQTQVFDALLDSLLSSAKPSPQSGGVAKQALCSIAQCVAVLCLAAGDQKCSTTVKMLTDILRDDSSSNSVRFSLMLVLC</sequence>
<evidence type="ECO:0000256" key="2">
    <source>
        <dbReference type="ARBA" id="ARBA00022786"/>
    </source>
</evidence>
<comment type="caution">
    <text evidence="3">The sequence shown here is derived from an EMBL/GenBank/DDBJ whole genome shotgun (WGS) entry which is preliminary data.</text>
</comment>
<dbReference type="InterPro" id="IPR039852">
    <property type="entry name" value="CAND1/CAND2"/>
</dbReference>
<protein>
    <submittedName>
        <fullName evidence="3">Cullin-associated NEDD8-dissociated protein 1</fullName>
    </submittedName>
</protein>
<dbReference type="Gene3D" id="1.25.10.10">
    <property type="entry name" value="Leucine-rich Repeat Variant"/>
    <property type="match status" value="1"/>
</dbReference>
<dbReference type="AlphaFoldDB" id="A0A438E9I8"/>
<dbReference type="InterPro" id="IPR016024">
    <property type="entry name" value="ARM-type_fold"/>
</dbReference>
<dbReference type="GO" id="GO:0010265">
    <property type="term" value="P:SCF complex assembly"/>
    <property type="evidence" value="ECO:0007669"/>
    <property type="project" value="InterPro"/>
</dbReference>
<keyword evidence="2" id="KW-0833">Ubl conjugation pathway</keyword>
<name>A0A438E9I8_VITVI</name>
<evidence type="ECO:0000256" key="1">
    <source>
        <dbReference type="ARBA" id="ARBA00022737"/>
    </source>
</evidence>